<reference evidence="1" key="1">
    <citation type="submission" date="2018-02" db="EMBL/GenBank/DDBJ databases">
        <title>Rhizophora mucronata_Transcriptome.</title>
        <authorList>
            <person name="Meera S.P."/>
            <person name="Sreeshan A."/>
            <person name="Augustine A."/>
        </authorList>
    </citation>
    <scope>NUCLEOTIDE SEQUENCE</scope>
    <source>
        <tissue evidence="1">Leaf</tissue>
    </source>
</reference>
<sequence>MVQCIPLYWDNLVEVKWQASQDNLTYLCTCQVLLLFS</sequence>
<evidence type="ECO:0000313" key="1">
    <source>
        <dbReference type="EMBL" id="MBW84133.1"/>
    </source>
</evidence>
<protein>
    <submittedName>
        <fullName evidence="1">Uncharacterized protein</fullName>
    </submittedName>
</protein>
<name>A0A2P2ISC2_RHIMU</name>
<dbReference type="AlphaFoldDB" id="A0A2P2ISC2"/>
<proteinExistence type="predicted"/>
<dbReference type="EMBL" id="GGEC01003650">
    <property type="protein sequence ID" value="MBW84133.1"/>
    <property type="molecule type" value="Transcribed_RNA"/>
</dbReference>
<organism evidence="1">
    <name type="scientific">Rhizophora mucronata</name>
    <name type="common">Asiatic mangrove</name>
    <dbReference type="NCBI Taxonomy" id="61149"/>
    <lineage>
        <taxon>Eukaryota</taxon>
        <taxon>Viridiplantae</taxon>
        <taxon>Streptophyta</taxon>
        <taxon>Embryophyta</taxon>
        <taxon>Tracheophyta</taxon>
        <taxon>Spermatophyta</taxon>
        <taxon>Magnoliopsida</taxon>
        <taxon>eudicotyledons</taxon>
        <taxon>Gunneridae</taxon>
        <taxon>Pentapetalae</taxon>
        <taxon>rosids</taxon>
        <taxon>fabids</taxon>
        <taxon>Malpighiales</taxon>
        <taxon>Rhizophoraceae</taxon>
        <taxon>Rhizophora</taxon>
    </lineage>
</organism>
<accession>A0A2P2ISC2</accession>